<proteinExistence type="inferred from homology"/>
<evidence type="ECO:0000313" key="4">
    <source>
        <dbReference type="EMBL" id="MDT7041470.1"/>
    </source>
</evidence>
<keyword evidence="5" id="KW-1185">Reference proteome</keyword>
<sequence>MLIKNLVVILIAVSQWLPVMANAGEVRIAVAANFRSTLNEIVRHFEEDSGHKTLVSSGSSGKLYVQIKNGAPFDVFLSADAQRPAVLEDEGFAVPHSRFTYAVGRLTLWSANPDLIKGDGKAVLAKGGFNRLAIANPKTAPYGLAAKTTLQAMGLWNQLKGRLVQGENIGQVFQFVYSSNAQLGFVALAQVLDPKINGMGSRWDVPESFHDALGQQAVLLTRGKSNIAAIEFVHYLKSPKAQALIEQLGYGVE</sequence>
<keyword evidence="2" id="KW-0479">Metal-binding</keyword>
<protein>
    <submittedName>
        <fullName evidence="4">Molybdate ABC transporter substrate-binding protein</fullName>
    </submittedName>
</protein>
<reference evidence="4 5" key="1">
    <citation type="journal article" date="2023" name="ISME J.">
        <title>Cultivation and genomic characterization of novel and ubiquitous marine nitrite-oxidizing bacteria from the Nitrospirales.</title>
        <authorList>
            <person name="Mueller A.J."/>
            <person name="Daebeler A."/>
            <person name="Herbold C.W."/>
            <person name="Kirkegaard R.H."/>
            <person name="Daims H."/>
        </authorList>
    </citation>
    <scope>NUCLEOTIDE SEQUENCE [LARGE SCALE GENOMIC DNA]</scope>
    <source>
        <strain evidence="4 5">EB</strain>
    </source>
</reference>
<dbReference type="Proteomes" id="UP001250932">
    <property type="component" value="Unassembled WGS sequence"/>
</dbReference>
<comment type="similarity">
    <text evidence="1">Belongs to the bacterial solute-binding protein ModA family.</text>
</comment>
<dbReference type="InterPro" id="IPR005950">
    <property type="entry name" value="ModA"/>
</dbReference>
<dbReference type="PANTHER" id="PTHR30632:SF14">
    <property type="entry name" value="TUNGSTATE_MOLYBDATE_CHROMATE-BINDING PROTEIN MODA"/>
    <property type="match status" value="1"/>
</dbReference>
<dbReference type="Gene3D" id="3.40.190.10">
    <property type="entry name" value="Periplasmic binding protein-like II"/>
    <property type="match status" value="2"/>
</dbReference>
<evidence type="ECO:0000313" key="5">
    <source>
        <dbReference type="Proteomes" id="UP001250932"/>
    </source>
</evidence>
<dbReference type="Pfam" id="PF13531">
    <property type="entry name" value="SBP_bac_11"/>
    <property type="match status" value="1"/>
</dbReference>
<evidence type="ECO:0000256" key="2">
    <source>
        <dbReference type="ARBA" id="ARBA00022723"/>
    </source>
</evidence>
<evidence type="ECO:0000256" key="3">
    <source>
        <dbReference type="ARBA" id="ARBA00022729"/>
    </source>
</evidence>
<dbReference type="PIRSF" id="PIRSF004846">
    <property type="entry name" value="ModA"/>
    <property type="match status" value="1"/>
</dbReference>
<dbReference type="InterPro" id="IPR050682">
    <property type="entry name" value="ModA/WtpA"/>
</dbReference>
<dbReference type="PANTHER" id="PTHR30632">
    <property type="entry name" value="MOLYBDATE-BINDING PERIPLASMIC PROTEIN"/>
    <property type="match status" value="1"/>
</dbReference>
<dbReference type="EMBL" id="JAQOUE010000001">
    <property type="protein sequence ID" value="MDT7041470.1"/>
    <property type="molecule type" value="Genomic_DNA"/>
</dbReference>
<comment type="caution">
    <text evidence="4">The sequence shown here is derived from an EMBL/GenBank/DDBJ whole genome shotgun (WGS) entry which is preliminary data.</text>
</comment>
<dbReference type="RefSeq" id="WP_313831822.1">
    <property type="nucleotide sequence ID" value="NZ_JAQOUE010000001.1"/>
</dbReference>
<accession>A0ABU3K4Z0</accession>
<dbReference type="SUPFAM" id="SSF53850">
    <property type="entry name" value="Periplasmic binding protein-like II"/>
    <property type="match status" value="1"/>
</dbReference>
<keyword evidence="3" id="KW-0732">Signal</keyword>
<evidence type="ECO:0000256" key="1">
    <source>
        <dbReference type="ARBA" id="ARBA00009175"/>
    </source>
</evidence>
<organism evidence="4 5">
    <name type="scientific">Candidatus Nitronereus thalassa</name>
    <dbReference type="NCBI Taxonomy" id="3020898"/>
    <lineage>
        <taxon>Bacteria</taxon>
        <taxon>Pseudomonadati</taxon>
        <taxon>Nitrospirota</taxon>
        <taxon>Nitrospiria</taxon>
        <taxon>Nitrospirales</taxon>
        <taxon>Nitrospiraceae</taxon>
        <taxon>Candidatus Nitronereus</taxon>
    </lineage>
</organism>
<name>A0ABU3K4Z0_9BACT</name>
<dbReference type="NCBIfam" id="TIGR01256">
    <property type="entry name" value="modA"/>
    <property type="match status" value="1"/>
</dbReference>
<dbReference type="InterPro" id="IPR044084">
    <property type="entry name" value="AvModA-like_subst-bd"/>
</dbReference>
<dbReference type="CDD" id="cd13539">
    <property type="entry name" value="PBP2_AvModA"/>
    <property type="match status" value="1"/>
</dbReference>
<gene>
    <name evidence="4" type="primary">modA</name>
    <name evidence="4" type="ORF">PPG34_03860</name>
</gene>